<name>A0ABC9VX48_GRUJA</name>
<dbReference type="AlphaFoldDB" id="A0ABC9VX48"/>
<organism evidence="2 3">
    <name type="scientific">Grus japonensis</name>
    <name type="common">Japanese crane</name>
    <name type="synonym">Red-crowned crane</name>
    <dbReference type="NCBI Taxonomy" id="30415"/>
    <lineage>
        <taxon>Eukaryota</taxon>
        <taxon>Metazoa</taxon>
        <taxon>Chordata</taxon>
        <taxon>Craniata</taxon>
        <taxon>Vertebrata</taxon>
        <taxon>Euteleostomi</taxon>
        <taxon>Archelosauria</taxon>
        <taxon>Archosauria</taxon>
        <taxon>Dinosauria</taxon>
        <taxon>Saurischia</taxon>
        <taxon>Theropoda</taxon>
        <taxon>Coelurosauria</taxon>
        <taxon>Aves</taxon>
        <taxon>Neognathae</taxon>
        <taxon>Neoaves</taxon>
        <taxon>Gruiformes</taxon>
        <taxon>Gruidae</taxon>
        <taxon>Grus</taxon>
    </lineage>
</organism>
<accession>A0ABC9VX48</accession>
<reference evidence="2 3" key="1">
    <citation type="submission" date="2024-06" db="EMBL/GenBank/DDBJ databases">
        <title>The draft genome of Grus japonensis, version 3.</title>
        <authorList>
            <person name="Nabeshima K."/>
            <person name="Suzuki S."/>
            <person name="Onuma M."/>
        </authorList>
    </citation>
    <scope>NUCLEOTIDE SEQUENCE [LARGE SCALE GENOMIC DNA]</scope>
    <source>
        <strain evidence="2 3">451A</strain>
    </source>
</reference>
<protein>
    <submittedName>
        <fullName evidence="2">Mitochondrial enolase superfamily member 1</fullName>
    </submittedName>
</protein>
<comment type="caution">
    <text evidence="2">The sequence shown here is derived from an EMBL/GenBank/DDBJ whole genome shotgun (WGS) entry which is preliminary data.</text>
</comment>
<proteinExistence type="predicted"/>
<evidence type="ECO:0000313" key="3">
    <source>
        <dbReference type="Proteomes" id="UP001623348"/>
    </source>
</evidence>
<evidence type="ECO:0000313" key="2">
    <source>
        <dbReference type="EMBL" id="GAB0177970.1"/>
    </source>
</evidence>
<sequence length="108" mass="12386">MDVIPVFKKGQKEDPGNYRPVSLTSAPRKVMEQIILETITKHMKDTKLVGGSQRRFTKRKSCLTRLKAFYNEITTLVVDGKAVDIVYLDITEAFNTVLHNIQMDKLMK</sequence>
<dbReference type="Proteomes" id="UP001623348">
    <property type="component" value="Unassembled WGS sequence"/>
</dbReference>
<gene>
    <name evidence="2" type="ORF">GRJ2_000262300</name>
</gene>
<dbReference type="PANTHER" id="PTHR33332">
    <property type="entry name" value="REVERSE TRANSCRIPTASE DOMAIN-CONTAINING PROTEIN"/>
    <property type="match status" value="1"/>
</dbReference>
<evidence type="ECO:0000259" key="1">
    <source>
        <dbReference type="Pfam" id="PF00078"/>
    </source>
</evidence>
<feature type="domain" description="Reverse transcriptase" evidence="1">
    <location>
        <begin position="11"/>
        <end position="106"/>
    </location>
</feature>
<dbReference type="InterPro" id="IPR000477">
    <property type="entry name" value="RT_dom"/>
</dbReference>
<keyword evidence="3" id="KW-1185">Reference proteome</keyword>
<dbReference type="Pfam" id="PF00078">
    <property type="entry name" value="RVT_1"/>
    <property type="match status" value="1"/>
</dbReference>
<dbReference type="EMBL" id="BAAFJT010000001">
    <property type="protein sequence ID" value="GAB0177970.1"/>
    <property type="molecule type" value="Genomic_DNA"/>
</dbReference>